<dbReference type="EMBL" id="SMBY01000001">
    <property type="protein sequence ID" value="TCV08767.1"/>
    <property type="molecule type" value="Genomic_DNA"/>
</dbReference>
<dbReference type="Proteomes" id="UP000295433">
    <property type="component" value="Unassembled WGS sequence"/>
</dbReference>
<comment type="caution">
    <text evidence="2">The sequence shown here is derived from an EMBL/GenBank/DDBJ whole genome shotgun (WGS) entry which is preliminary data.</text>
</comment>
<dbReference type="GO" id="GO:0005886">
    <property type="term" value="C:plasma membrane"/>
    <property type="evidence" value="ECO:0007669"/>
    <property type="project" value="TreeGrafter"/>
</dbReference>
<keyword evidence="3" id="KW-1185">Reference proteome</keyword>
<keyword evidence="1" id="KW-0472">Membrane</keyword>
<dbReference type="InterPro" id="IPR007401">
    <property type="entry name" value="DUF454"/>
</dbReference>
<evidence type="ECO:0000313" key="2">
    <source>
        <dbReference type="EMBL" id="TCV08767.1"/>
    </source>
</evidence>
<organism evidence="2 3">
    <name type="scientific">Samsonia erythrinae</name>
    <dbReference type="NCBI Taxonomy" id="160434"/>
    <lineage>
        <taxon>Bacteria</taxon>
        <taxon>Pseudomonadati</taxon>
        <taxon>Pseudomonadota</taxon>
        <taxon>Gammaproteobacteria</taxon>
        <taxon>Enterobacterales</taxon>
        <taxon>Pectobacteriaceae</taxon>
        <taxon>Samsonia</taxon>
    </lineage>
</organism>
<evidence type="ECO:0000256" key="1">
    <source>
        <dbReference type="SAM" id="Phobius"/>
    </source>
</evidence>
<feature type="transmembrane region" description="Helical" evidence="1">
    <location>
        <begin position="115"/>
        <end position="134"/>
    </location>
</feature>
<keyword evidence="1" id="KW-0812">Transmembrane</keyword>
<evidence type="ECO:0000313" key="3">
    <source>
        <dbReference type="Proteomes" id="UP000295433"/>
    </source>
</evidence>
<feature type="transmembrane region" description="Helical" evidence="1">
    <location>
        <begin position="46"/>
        <end position="68"/>
    </location>
</feature>
<reference evidence="2 3" key="1">
    <citation type="submission" date="2019-03" db="EMBL/GenBank/DDBJ databases">
        <title>Genomic Encyclopedia of Type Strains, Phase IV (KMG-IV): sequencing the most valuable type-strain genomes for metagenomic binning, comparative biology and taxonomic classification.</title>
        <authorList>
            <person name="Goeker M."/>
        </authorList>
    </citation>
    <scope>NUCLEOTIDE SEQUENCE [LARGE SCALE GENOMIC DNA]</scope>
    <source>
        <strain evidence="2 3">DSM 16730</strain>
    </source>
</reference>
<sequence length="173" mass="19859">MPARREVYKPTFMSHENILTNPPVKVVIKCGSGCGKQNVKVNMYRVLLIILGWTAVVLATLGVVLPLLPTTPFLLLAAWCFARSSPRFHDWLLYRSWFGSYLRHWQQHRALPPGAKWKAVAVILLTFALSLWLVKLNWVRILLLVILVILLTFMLRLPVIDPEQQTHDGDPKR</sequence>
<dbReference type="AlphaFoldDB" id="A0A4R3VTX7"/>
<name>A0A4R3VTX7_9GAMM</name>
<feature type="transmembrane region" description="Helical" evidence="1">
    <location>
        <begin position="141"/>
        <end position="160"/>
    </location>
</feature>
<dbReference type="NCBIfam" id="NF007818">
    <property type="entry name" value="PRK10527.1"/>
    <property type="match status" value="1"/>
</dbReference>
<accession>A0A4R3VTX7</accession>
<keyword evidence="1" id="KW-1133">Transmembrane helix</keyword>
<dbReference type="Pfam" id="PF04304">
    <property type="entry name" value="DUF454"/>
    <property type="match status" value="1"/>
</dbReference>
<gene>
    <name evidence="2" type="ORF">EDC54_101276</name>
</gene>
<evidence type="ECO:0008006" key="4">
    <source>
        <dbReference type="Google" id="ProtNLM"/>
    </source>
</evidence>
<proteinExistence type="predicted"/>
<dbReference type="PANTHER" id="PTHR35813:SF1">
    <property type="entry name" value="INNER MEMBRANE PROTEIN YBAN"/>
    <property type="match status" value="1"/>
</dbReference>
<protein>
    <recommendedName>
        <fullName evidence="4">Inner membrane protein</fullName>
    </recommendedName>
</protein>
<dbReference type="PANTHER" id="PTHR35813">
    <property type="entry name" value="INNER MEMBRANE PROTEIN YBAN"/>
    <property type="match status" value="1"/>
</dbReference>